<dbReference type="Gene3D" id="1.10.150.20">
    <property type="entry name" value="5' to 3' exonuclease, C-terminal subdomain"/>
    <property type="match status" value="1"/>
</dbReference>
<name>A0ABU2BAY0_9CORY</name>
<dbReference type="Proteomes" id="UP001183619">
    <property type="component" value="Unassembled WGS sequence"/>
</dbReference>
<reference evidence="5 6" key="1">
    <citation type="submission" date="2023-07" db="EMBL/GenBank/DDBJ databases">
        <title>Sequencing the genomes of 1000 actinobacteria strains.</title>
        <authorList>
            <person name="Klenk H.-P."/>
        </authorList>
    </citation>
    <scope>NUCLEOTIDE SEQUENCE [LARGE SCALE GENOMIC DNA]</scope>
    <source>
        <strain evidence="5 6">DSM 44508</strain>
    </source>
</reference>
<dbReference type="InterPro" id="IPR014001">
    <property type="entry name" value="Helicase_ATP-bd"/>
</dbReference>
<feature type="domain" description="Helicase ATP-binding" evidence="3">
    <location>
        <begin position="482"/>
        <end position="637"/>
    </location>
</feature>
<dbReference type="SMART" id="SM00487">
    <property type="entry name" value="DEXDc"/>
    <property type="match status" value="1"/>
</dbReference>
<dbReference type="InterPro" id="IPR010995">
    <property type="entry name" value="DNA_repair_Rad51/TF_NusA_a-hlx"/>
</dbReference>
<sequence length="939" mass="101853">MDRNRLNALRNRAAALNSMLPALLALQADLTSDRAAQVSIPQRISIESAKEYLYLIDPATVAWPHGLYVRAELLGTHSGIDTRANAPEVETGTSANSSECFAVLSALIEKIQPLGQLYRDSQHAADGFFGKLMRGGAVERAQLAAEELEQRLMDPHLLELDTQARFYLQRAADAHRKQQAGVSLTTTDYPEAVHAALCEALDVHAPKVDTLDRSFIYPAVQLVARIHQCPYGEPMLAQAATQALARIRAERAEVLIKAMPLEKLKDVTNERLRFQGVEPAGICTVYDVYKAPLSALTQISGIGVQTASRMKAAAQTLYTEAATSTDMRIGNEPTQAAMELVRVLATYAAADTLNAEQKARRERLLGYFTPVPTLSPTGAPFIMLSNSQALPSQFLDDLAWAGAVPDSFLPPEPAPISGDTAWADYLTRPAHYQSLLNSLVGTGDYSTDLGLDDDTLQAIRELRLNDTLLKDLYLRGYQSFGAKFAIVRAKTVLGDEMGLGKTVQALAVAAHIAADGGRIVCVVPASLIVNWARETAKFTHLDVHIGHGDAKQLVVDQWAENGGMLIVTYEGARSLTIPKPTLVIVDEAHMVKNPSALRSKACARLIAEADCALLMTGTPIENRIGEFVQLIRYVQPELVAGLDQARSPQAFRKQVAPAYLRRNQKDVLDELPQKIESVEWVELSTADHAEYADAIAQGHWMKARRAAFVAPSPMSAKVERIREIVEEATAEQRNVLIFSYFRDVLSRLESELGARCVGVISGDVPPAGRQTLVDALGQSGNVLLAQIGAGGVGLNIQKASVVILAEVQVKPSLEDQAIARAHRMGQTEVVQVHRMVGDETVDEILLDVTAGKRKIFDEYARVSEVGEIPDAIDVSESKLAAFIIHAERERLGLLVPSDDQSVEENAQTEAGDTGVIDSNADASGAESTPVQPDHKDVVG</sequence>
<dbReference type="InterPro" id="IPR027417">
    <property type="entry name" value="P-loop_NTPase"/>
</dbReference>
<proteinExistence type="predicted"/>
<keyword evidence="5" id="KW-0347">Helicase</keyword>
<evidence type="ECO:0000313" key="5">
    <source>
        <dbReference type="EMBL" id="MDR7355782.1"/>
    </source>
</evidence>
<dbReference type="Gene3D" id="3.40.50.300">
    <property type="entry name" value="P-loop containing nucleotide triphosphate hydrolases"/>
    <property type="match status" value="1"/>
</dbReference>
<dbReference type="InterPro" id="IPR001650">
    <property type="entry name" value="Helicase_C-like"/>
</dbReference>
<gene>
    <name evidence="5" type="ORF">J2S37_002320</name>
</gene>
<organism evidence="5 6">
    <name type="scientific">Corynebacterium felinum</name>
    <dbReference type="NCBI Taxonomy" id="131318"/>
    <lineage>
        <taxon>Bacteria</taxon>
        <taxon>Bacillati</taxon>
        <taxon>Actinomycetota</taxon>
        <taxon>Actinomycetes</taxon>
        <taxon>Mycobacteriales</taxon>
        <taxon>Corynebacteriaceae</taxon>
        <taxon>Corynebacterium</taxon>
    </lineage>
</organism>
<protein>
    <submittedName>
        <fullName evidence="5">Superfamily II DNA or RNA helicase</fullName>
    </submittedName>
</protein>
<feature type="region of interest" description="Disordered" evidence="2">
    <location>
        <begin position="895"/>
        <end position="939"/>
    </location>
</feature>
<keyword evidence="5" id="KW-0067">ATP-binding</keyword>
<dbReference type="PROSITE" id="PS51194">
    <property type="entry name" value="HELICASE_CTER"/>
    <property type="match status" value="1"/>
</dbReference>
<dbReference type="InterPro" id="IPR038718">
    <property type="entry name" value="SNF2-like_sf"/>
</dbReference>
<evidence type="ECO:0000256" key="1">
    <source>
        <dbReference type="ARBA" id="ARBA00022801"/>
    </source>
</evidence>
<evidence type="ECO:0000256" key="2">
    <source>
        <dbReference type="SAM" id="MobiDB-lite"/>
    </source>
</evidence>
<evidence type="ECO:0000259" key="3">
    <source>
        <dbReference type="PROSITE" id="PS51192"/>
    </source>
</evidence>
<accession>A0ABU2BAY0</accession>
<dbReference type="GO" id="GO:0004386">
    <property type="term" value="F:helicase activity"/>
    <property type="evidence" value="ECO:0007669"/>
    <property type="project" value="UniProtKB-KW"/>
</dbReference>
<dbReference type="PANTHER" id="PTHR10799">
    <property type="entry name" value="SNF2/RAD54 HELICASE FAMILY"/>
    <property type="match status" value="1"/>
</dbReference>
<dbReference type="EMBL" id="JAVDYF010000001">
    <property type="protein sequence ID" value="MDR7355782.1"/>
    <property type="molecule type" value="Genomic_DNA"/>
</dbReference>
<dbReference type="SMART" id="SM00490">
    <property type="entry name" value="HELICc"/>
    <property type="match status" value="1"/>
</dbReference>
<dbReference type="CDD" id="cd18793">
    <property type="entry name" value="SF2_C_SNF"/>
    <property type="match status" value="1"/>
</dbReference>
<keyword evidence="1" id="KW-0378">Hydrolase</keyword>
<dbReference type="Pfam" id="PF00271">
    <property type="entry name" value="Helicase_C"/>
    <property type="match status" value="1"/>
</dbReference>
<keyword evidence="5" id="KW-0547">Nucleotide-binding</keyword>
<evidence type="ECO:0000313" key="6">
    <source>
        <dbReference type="Proteomes" id="UP001183619"/>
    </source>
</evidence>
<dbReference type="PROSITE" id="PS51192">
    <property type="entry name" value="HELICASE_ATP_BIND_1"/>
    <property type="match status" value="1"/>
</dbReference>
<dbReference type="RefSeq" id="WP_277105578.1">
    <property type="nucleotide sequence ID" value="NZ_BAAAJS010000042.1"/>
</dbReference>
<evidence type="ECO:0000259" key="4">
    <source>
        <dbReference type="PROSITE" id="PS51194"/>
    </source>
</evidence>
<feature type="domain" description="Helicase C-terminal" evidence="4">
    <location>
        <begin position="720"/>
        <end position="880"/>
    </location>
</feature>
<dbReference type="InterPro" id="IPR049730">
    <property type="entry name" value="SNF2/RAD54-like_C"/>
</dbReference>
<dbReference type="SUPFAM" id="SSF52540">
    <property type="entry name" value="P-loop containing nucleoside triphosphate hydrolases"/>
    <property type="match status" value="2"/>
</dbReference>
<comment type="caution">
    <text evidence="5">The sequence shown here is derived from an EMBL/GenBank/DDBJ whole genome shotgun (WGS) entry which is preliminary data.</text>
</comment>
<dbReference type="CDD" id="cd17919">
    <property type="entry name" value="DEXHc_Snf"/>
    <property type="match status" value="1"/>
</dbReference>
<keyword evidence="6" id="KW-1185">Reference proteome</keyword>
<dbReference type="SUPFAM" id="SSF47794">
    <property type="entry name" value="Rad51 N-terminal domain-like"/>
    <property type="match status" value="1"/>
</dbReference>
<dbReference type="Pfam" id="PF00176">
    <property type="entry name" value="SNF2-rel_dom"/>
    <property type="match status" value="1"/>
</dbReference>
<dbReference type="Gene3D" id="3.40.50.10810">
    <property type="entry name" value="Tandem AAA-ATPase domain"/>
    <property type="match status" value="1"/>
</dbReference>
<dbReference type="InterPro" id="IPR000330">
    <property type="entry name" value="SNF2_N"/>
</dbReference>